<keyword evidence="7 12" id="KW-1133">Transmembrane helix</keyword>
<dbReference type="SMART" id="SM00255">
    <property type="entry name" value="TIR"/>
    <property type="match status" value="1"/>
</dbReference>
<evidence type="ECO:0000256" key="13">
    <source>
        <dbReference type="SAM" id="SignalP"/>
    </source>
</evidence>
<dbReference type="GO" id="GO:0038023">
    <property type="term" value="F:signaling receptor activity"/>
    <property type="evidence" value="ECO:0007669"/>
    <property type="project" value="TreeGrafter"/>
</dbReference>
<gene>
    <name evidence="15" type="primary">Tollo-L3</name>
    <name evidence="15" type="ORF">Hamer_G017027</name>
</gene>
<dbReference type="SUPFAM" id="SSF52047">
    <property type="entry name" value="RNI-like"/>
    <property type="match status" value="1"/>
</dbReference>
<keyword evidence="16" id="KW-1185">Reference proteome</keyword>
<name>A0A8J5NAT8_HOMAM</name>
<feature type="transmembrane region" description="Helical" evidence="12">
    <location>
        <begin position="605"/>
        <end position="623"/>
    </location>
</feature>
<accession>A0A8J5NAT8</accession>
<feature type="region of interest" description="Disordered" evidence="11">
    <location>
        <begin position="54"/>
        <end position="76"/>
    </location>
</feature>
<evidence type="ECO:0000313" key="16">
    <source>
        <dbReference type="Proteomes" id="UP000747542"/>
    </source>
</evidence>
<dbReference type="PROSITE" id="PS50104">
    <property type="entry name" value="TIR"/>
    <property type="match status" value="1"/>
</dbReference>
<dbReference type="GO" id="GO:0005886">
    <property type="term" value="C:plasma membrane"/>
    <property type="evidence" value="ECO:0007669"/>
    <property type="project" value="TreeGrafter"/>
</dbReference>
<evidence type="ECO:0000256" key="10">
    <source>
        <dbReference type="ARBA" id="ARBA00023180"/>
    </source>
</evidence>
<dbReference type="PANTHER" id="PTHR24365:SF541">
    <property type="entry name" value="PROTEIN TOLL-RELATED"/>
    <property type="match status" value="1"/>
</dbReference>
<feature type="signal peptide" evidence="13">
    <location>
        <begin position="1"/>
        <end position="24"/>
    </location>
</feature>
<dbReference type="SMART" id="SM00369">
    <property type="entry name" value="LRR_TYP"/>
    <property type="match status" value="8"/>
</dbReference>
<dbReference type="InterPro" id="IPR032675">
    <property type="entry name" value="LRR_dom_sf"/>
</dbReference>
<evidence type="ECO:0000256" key="8">
    <source>
        <dbReference type="ARBA" id="ARBA00023136"/>
    </source>
</evidence>
<evidence type="ECO:0000256" key="11">
    <source>
        <dbReference type="SAM" id="MobiDB-lite"/>
    </source>
</evidence>
<dbReference type="InterPro" id="IPR035897">
    <property type="entry name" value="Toll_tir_struct_dom_sf"/>
</dbReference>
<keyword evidence="4 12" id="KW-0812">Transmembrane</keyword>
<comment type="subcellular location">
    <subcellularLocation>
        <location evidence="1">Membrane</location>
        <topology evidence="1">Single-pass membrane protein</topology>
    </subcellularLocation>
</comment>
<keyword evidence="3" id="KW-0433">Leucine-rich repeat</keyword>
<dbReference type="GO" id="GO:0002224">
    <property type="term" value="P:toll-like receptor signaling pathway"/>
    <property type="evidence" value="ECO:0007669"/>
    <property type="project" value="TreeGrafter"/>
</dbReference>
<feature type="chain" id="PRO_5035168617" evidence="13">
    <location>
        <begin position="25"/>
        <end position="919"/>
    </location>
</feature>
<protein>
    <submittedName>
        <fullName evidence="15">Toll-like receptor Tollo-like 3</fullName>
    </submittedName>
</protein>
<evidence type="ECO:0000313" key="15">
    <source>
        <dbReference type="EMBL" id="KAG7176059.1"/>
    </source>
</evidence>
<keyword evidence="5 13" id="KW-0732">Signal</keyword>
<organism evidence="15 16">
    <name type="scientific">Homarus americanus</name>
    <name type="common">American lobster</name>
    <dbReference type="NCBI Taxonomy" id="6706"/>
    <lineage>
        <taxon>Eukaryota</taxon>
        <taxon>Metazoa</taxon>
        <taxon>Ecdysozoa</taxon>
        <taxon>Arthropoda</taxon>
        <taxon>Crustacea</taxon>
        <taxon>Multicrustacea</taxon>
        <taxon>Malacostraca</taxon>
        <taxon>Eumalacostraca</taxon>
        <taxon>Eucarida</taxon>
        <taxon>Decapoda</taxon>
        <taxon>Pleocyemata</taxon>
        <taxon>Astacidea</taxon>
        <taxon>Nephropoidea</taxon>
        <taxon>Nephropidae</taxon>
        <taxon>Homarus</taxon>
    </lineage>
</organism>
<feature type="domain" description="TIR" evidence="14">
    <location>
        <begin position="650"/>
        <end position="786"/>
    </location>
</feature>
<keyword evidence="10" id="KW-0325">Glycoprotein</keyword>
<keyword evidence="8 12" id="KW-0472">Membrane</keyword>
<dbReference type="InterPro" id="IPR001611">
    <property type="entry name" value="Leu-rich_rpt"/>
</dbReference>
<evidence type="ECO:0000259" key="14">
    <source>
        <dbReference type="PROSITE" id="PS50104"/>
    </source>
</evidence>
<keyword evidence="9 15" id="KW-0675">Receptor</keyword>
<evidence type="ECO:0000256" key="6">
    <source>
        <dbReference type="ARBA" id="ARBA00022737"/>
    </source>
</evidence>
<dbReference type="Pfam" id="PF13676">
    <property type="entry name" value="TIR_2"/>
    <property type="match status" value="1"/>
</dbReference>
<evidence type="ECO:0000256" key="5">
    <source>
        <dbReference type="ARBA" id="ARBA00022729"/>
    </source>
</evidence>
<dbReference type="PROSITE" id="PS51450">
    <property type="entry name" value="LRR"/>
    <property type="match status" value="1"/>
</dbReference>
<dbReference type="PANTHER" id="PTHR24365">
    <property type="entry name" value="TOLL-LIKE RECEPTOR"/>
    <property type="match status" value="1"/>
</dbReference>
<dbReference type="Proteomes" id="UP000747542">
    <property type="component" value="Unassembled WGS sequence"/>
</dbReference>
<reference evidence="15" key="1">
    <citation type="journal article" date="2021" name="Sci. Adv.">
        <title>The American lobster genome reveals insights on longevity, neural, and immune adaptations.</title>
        <authorList>
            <person name="Polinski J.M."/>
            <person name="Zimin A.V."/>
            <person name="Clark K.F."/>
            <person name="Kohn A.B."/>
            <person name="Sadowski N."/>
            <person name="Timp W."/>
            <person name="Ptitsyn A."/>
            <person name="Khanna P."/>
            <person name="Romanova D.Y."/>
            <person name="Williams P."/>
            <person name="Greenwood S.J."/>
            <person name="Moroz L.L."/>
            <person name="Walt D.R."/>
            <person name="Bodnar A.G."/>
        </authorList>
    </citation>
    <scope>NUCLEOTIDE SEQUENCE</scope>
    <source>
        <strain evidence="15">GMGI-L3</strain>
    </source>
</reference>
<evidence type="ECO:0000256" key="12">
    <source>
        <dbReference type="SAM" id="Phobius"/>
    </source>
</evidence>
<evidence type="ECO:0000256" key="7">
    <source>
        <dbReference type="ARBA" id="ARBA00022989"/>
    </source>
</evidence>
<dbReference type="SUPFAM" id="SSF52200">
    <property type="entry name" value="Toll/Interleukin receptor TIR domain"/>
    <property type="match status" value="1"/>
</dbReference>
<evidence type="ECO:0000256" key="3">
    <source>
        <dbReference type="ARBA" id="ARBA00022614"/>
    </source>
</evidence>
<dbReference type="InterPro" id="IPR000157">
    <property type="entry name" value="TIR_dom"/>
</dbReference>
<evidence type="ECO:0000256" key="4">
    <source>
        <dbReference type="ARBA" id="ARBA00022692"/>
    </source>
</evidence>
<sequence length="919" mass="104440">MKSLRVLVVRNLLALMIFINLSCSAFPNKEDYDPPVVDSVSISEGQDKLQEVLSSNSSSPSCTDEESSHNLNSSTSHCPDVASLYRSASKWPQNKNLAVRLVRIDGTLNLTLLADMVLVSLSLQGANVTHISYQQQQLCKLMTLDLSNNPNLGAAFFQELEDLPSLTNLLLHRTSLATIRLPDLLSKLTSIQHLDVSYTGLRDVPLATFQHNKKLKSLNLAGNRLIQINLDKGLVQQLTHLNMSGCELHHVRVRSSPAAVETGPGLFPKSQFQILDVSHNHLASLPASLINVLTSSKSHLNITGLETIPFVGPADAETLLMSSNNLHNLSGIDSPAWCNLTTLIVDQNQLSILVPPGLTGHCPCHENWINNSEEKNCTPQHLQTVNLSHNKIKSISSNDCSLLYPVMELNISSNLSLGALACVSLQRLQVLRLDHNMINNVAESEFATYPYLQELYLSNNTLEMLQPRITDLMFKLKILDVSHNLLAKFSSNNNRSSHSPFSSMGVSPLEEVYLHDNKFSQIEPVLDLEHISTLKTLTLYNNLWSCNCASIKKVKGTVFKELKNHAFITAVTKMQCHLPAEKNGTNVMHMREEEVCQETSPDTNFMSMVAFIIMALMIVFVCYHMRWSRLLNKIISEKKMHVSRDPTVGRTYDVFVVHAHRDYERVKQHVIAPLTQHGYSVAWHDNVFRPGDWVLENVERAVRNSRRMLVVVTDNLLNSRWCKQEIRRGRHEEFDKEGFKILALMMDPLPQALPRDLYEIVALRTHVLFTNRDYIERICNFLPAPAPQQPHLEGAYLTDTNIRYLLERFEAIRQRDREHRSNVCEVFSMARDENNKFEIRSEATWPVECQDETNLPTMSEEERREMIRRYNERPPVEHPTRTDTTSLNYIMIDDDNEEEGITQLEGFTRSGFARYSCKF</sequence>
<dbReference type="Gene3D" id="3.40.50.10140">
    <property type="entry name" value="Toll/interleukin-1 receptor homology (TIR) domain"/>
    <property type="match status" value="1"/>
</dbReference>
<comment type="similarity">
    <text evidence="2">Belongs to the Toll-like receptor family.</text>
</comment>
<proteinExistence type="inferred from homology"/>
<keyword evidence="6" id="KW-0677">Repeat</keyword>
<dbReference type="AlphaFoldDB" id="A0A8J5NAT8"/>
<dbReference type="EMBL" id="JAHLQT010004419">
    <property type="protein sequence ID" value="KAG7176059.1"/>
    <property type="molecule type" value="Genomic_DNA"/>
</dbReference>
<evidence type="ECO:0000256" key="9">
    <source>
        <dbReference type="ARBA" id="ARBA00023170"/>
    </source>
</evidence>
<comment type="caution">
    <text evidence="15">The sequence shown here is derived from an EMBL/GenBank/DDBJ whole genome shotgun (WGS) entry which is preliminary data.</text>
</comment>
<dbReference type="InterPro" id="IPR003591">
    <property type="entry name" value="Leu-rich_rpt_typical-subtyp"/>
</dbReference>
<evidence type="ECO:0000256" key="2">
    <source>
        <dbReference type="ARBA" id="ARBA00009634"/>
    </source>
</evidence>
<dbReference type="Gene3D" id="3.80.10.10">
    <property type="entry name" value="Ribonuclease Inhibitor"/>
    <property type="match status" value="4"/>
</dbReference>
<dbReference type="Pfam" id="PF13855">
    <property type="entry name" value="LRR_8"/>
    <property type="match status" value="1"/>
</dbReference>
<evidence type="ECO:0000256" key="1">
    <source>
        <dbReference type="ARBA" id="ARBA00004167"/>
    </source>
</evidence>